<dbReference type="AlphaFoldDB" id="A0AAN7V8U7"/>
<reference evidence="2 3" key="1">
    <citation type="journal article" date="2024" name="Insects">
        <title>An Improved Chromosome-Level Genome Assembly of the Firefly Pyrocoelia pectoralis.</title>
        <authorList>
            <person name="Fu X."/>
            <person name="Meyer-Rochow V.B."/>
            <person name="Ballantyne L."/>
            <person name="Zhu X."/>
        </authorList>
    </citation>
    <scope>NUCLEOTIDE SEQUENCE [LARGE SCALE GENOMIC DNA]</scope>
    <source>
        <strain evidence="2">XCY_ONT2</strain>
    </source>
</reference>
<organism evidence="2 3">
    <name type="scientific">Pyrocoelia pectoralis</name>
    <dbReference type="NCBI Taxonomy" id="417401"/>
    <lineage>
        <taxon>Eukaryota</taxon>
        <taxon>Metazoa</taxon>
        <taxon>Ecdysozoa</taxon>
        <taxon>Arthropoda</taxon>
        <taxon>Hexapoda</taxon>
        <taxon>Insecta</taxon>
        <taxon>Pterygota</taxon>
        <taxon>Neoptera</taxon>
        <taxon>Endopterygota</taxon>
        <taxon>Coleoptera</taxon>
        <taxon>Polyphaga</taxon>
        <taxon>Elateriformia</taxon>
        <taxon>Elateroidea</taxon>
        <taxon>Lampyridae</taxon>
        <taxon>Lampyrinae</taxon>
        <taxon>Pyrocoelia</taxon>
    </lineage>
</organism>
<evidence type="ECO:0000313" key="3">
    <source>
        <dbReference type="Proteomes" id="UP001329430"/>
    </source>
</evidence>
<dbReference type="Proteomes" id="UP001329430">
    <property type="component" value="Chromosome 5"/>
</dbReference>
<keyword evidence="1" id="KW-0732">Signal</keyword>
<accession>A0AAN7V8U7</accession>
<dbReference type="EMBL" id="JAVRBK010000005">
    <property type="protein sequence ID" value="KAK5643950.1"/>
    <property type="molecule type" value="Genomic_DNA"/>
</dbReference>
<keyword evidence="3" id="KW-1185">Reference proteome</keyword>
<feature type="chain" id="PRO_5043049880" evidence="1">
    <location>
        <begin position="20"/>
        <end position="73"/>
    </location>
</feature>
<protein>
    <submittedName>
        <fullName evidence="2">Uncharacterized protein</fullName>
    </submittedName>
</protein>
<comment type="caution">
    <text evidence="2">The sequence shown here is derived from an EMBL/GenBank/DDBJ whole genome shotgun (WGS) entry which is preliminary data.</text>
</comment>
<evidence type="ECO:0000256" key="1">
    <source>
        <dbReference type="SAM" id="SignalP"/>
    </source>
</evidence>
<gene>
    <name evidence="2" type="ORF">RI129_007795</name>
</gene>
<proteinExistence type="predicted"/>
<feature type="signal peptide" evidence="1">
    <location>
        <begin position="1"/>
        <end position="19"/>
    </location>
</feature>
<name>A0AAN7V8U7_9COLE</name>
<sequence length="73" mass="8048">MAFTGVIIIGMFAIAVVSSYPREVVVEEDNPVIKTINIDRIIKKITGHCIKLGRSTRGCVSGNYLHAFHPDCM</sequence>
<evidence type="ECO:0000313" key="2">
    <source>
        <dbReference type="EMBL" id="KAK5643950.1"/>
    </source>
</evidence>